<accession>A0A8C2WYZ1</accession>
<dbReference type="Ensembl" id="ENSCLMT00005011346.1">
    <property type="protein sequence ID" value="ENSCLMP00005010496.1"/>
    <property type="gene ID" value="ENSCLMG00005005793.1"/>
</dbReference>
<dbReference type="PANTHER" id="PTHR33589:SF3">
    <property type="entry name" value="ZYMOGEN GRANULE MEMBRANE PROTEIN 16-LIKE"/>
    <property type="match status" value="1"/>
</dbReference>
<dbReference type="Ensembl" id="ENSCLMT00005011366.1">
    <property type="protein sequence ID" value="ENSCLMP00005010516.1"/>
    <property type="gene ID" value="ENSCLMG00005005793.1"/>
</dbReference>
<dbReference type="InterPro" id="IPR052321">
    <property type="entry name" value="PolyBind_ProtTraffic"/>
</dbReference>
<organism evidence="5 6">
    <name type="scientific">Cyclopterus lumpus</name>
    <name type="common">Lumpsucker</name>
    <dbReference type="NCBI Taxonomy" id="8103"/>
    <lineage>
        <taxon>Eukaryota</taxon>
        <taxon>Metazoa</taxon>
        <taxon>Chordata</taxon>
        <taxon>Craniata</taxon>
        <taxon>Vertebrata</taxon>
        <taxon>Euteleostomi</taxon>
        <taxon>Actinopterygii</taxon>
        <taxon>Neopterygii</taxon>
        <taxon>Teleostei</taxon>
        <taxon>Neoteleostei</taxon>
        <taxon>Acanthomorphata</taxon>
        <taxon>Eupercaria</taxon>
        <taxon>Perciformes</taxon>
        <taxon>Cottioidei</taxon>
        <taxon>Cottales</taxon>
        <taxon>Cyclopteridae</taxon>
        <taxon>Cyclopterus</taxon>
    </lineage>
</organism>
<sequence length="187" mass="20262">MMMTWFLIPVSPDASSHTRMFSFLFFAVLCTSCLAAPLMNYSYSPSVGGGSGTSFATTGEGRITGIRVYERSSAYICGIQLRYGDIWDELVGGGNEHLQELELFDGESIVQVSGKYQTSYIYQIRFVTSTGRSLVAGQPTYNSFNFYASHPDAELKLLSGRSNSAGITSLGAHWGTITPQSNSTAVA</sequence>
<evidence type="ECO:0000259" key="4">
    <source>
        <dbReference type="PROSITE" id="PS51752"/>
    </source>
</evidence>
<dbReference type="GeneTree" id="ENSGT00940000164478"/>
<feature type="chain" id="PRO_5044679496" description="Jacalin-type lectin domain-containing protein" evidence="3">
    <location>
        <begin position="36"/>
        <end position="187"/>
    </location>
</feature>
<dbReference type="InterPro" id="IPR001229">
    <property type="entry name" value="Jacalin-like_lectin_dom"/>
</dbReference>
<dbReference type="PROSITE" id="PS51752">
    <property type="entry name" value="JACALIN_LECTIN"/>
    <property type="match status" value="1"/>
</dbReference>
<name>A0A8C2WYZ1_CYCLU</name>
<dbReference type="PANTHER" id="PTHR33589">
    <property type="entry name" value="OS11G0524900 PROTEIN"/>
    <property type="match status" value="1"/>
</dbReference>
<keyword evidence="2" id="KW-0430">Lectin</keyword>
<dbReference type="GO" id="GO:0030246">
    <property type="term" value="F:carbohydrate binding"/>
    <property type="evidence" value="ECO:0007669"/>
    <property type="project" value="UniProtKB-KW"/>
</dbReference>
<dbReference type="Ensembl" id="ENSCLMT00005011351.1">
    <property type="protein sequence ID" value="ENSCLMP00005010501.1"/>
    <property type="gene ID" value="ENSCLMG00005005793.1"/>
</dbReference>
<evidence type="ECO:0000256" key="3">
    <source>
        <dbReference type="SAM" id="SignalP"/>
    </source>
</evidence>
<dbReference type="Pfam" id="PF01419">
    <property type="entry name" value="Jacalin"/>
    <property type="match status" value="1"/>
</dbReference>
<dbReference type="SUPFAM" id="SSF51101">
    <property type="entry name" value="Mannose-binding lectins"/>
    <property type="match status" value="1"/>
</dbReference>
<evidence type="ECO:0000313" key="6">
    <source>
        <dbReference type="Proteomes" id="UP000694565"/>
    </source>
</evidence>
<feature type="signal peptide" evidence="3">
    <location>
        <begin position="1"/>
        <end position="35"/>
    </location>
</feature>
<evidence type="ECO:0000256" key="1">
    <source>
        <dbReference type="ARBA" id="ARBA00022729"/>
    </source>
</evidence>
<dbReference type="Gene3D" id="2.100.10.30">
    <property type="entry name" value="Jacalin-like lectin domain"/>
    <property type="match status" value="1"/>
</dbReference>
<dbReference type="Ensembl" id="ENSCLMT00005011350.1">
    <property type="protein sequence ID" value="ENSCLMP00005010500.1"/>
    <property type="gene ID" value="ENSCLMG00005005793.1"/>
</dbReference>
<dbReference type="Ensembl" id="ENSCLMT00005011362.1">
    <property type="protein sequence ID" value="ENSCLMP00005010512.1"/>
    <property type="gene ID" value="ENSCLMG00005005793.1"/>
</dbReference>
<keyword evidence="6" id="KW-1185">Reference proteome</keyword>
<keyword evidence="1 3" id="KW-0732">Signal</keyword>
<dbReference type="SMART" id="SM00915">
    <property type="entry name" value="Jacalin"/>
    <property type="match status" value="1"/>
</dbReference>
<dbReference type="InterPro" id="IPR036404">
    <property type="entry name" value="Jacalin-like_lectin_dom_sf"/>
</dbReference>
<feature type="domain" description="Jacalin-type lectin" evidence="4">
    <location>
        <begin position="41"/>
        <end position="176"/>
    </location>
</feature>
<evidence type="ECO:0000256" key="2">
    <source>
        <dbReference type="ARBA" id="ARBA00022734"/>
    </source>
</evidence>
<reference evidence="5" key="1">
    <citation type="submission" date="2025-05" db="UniProtKB">
        <authorList>
            <consortium name="Ensembl"/>
        </authorList>
    </citation>
    <scope>IDENTIFICATION</scope>
</reference>
<dbReference type="Ensembl" id="ENSCLMT00005011361.1">
    <property type="protein sequence ID" value="ENSCLMP00005010511.1"/>
    <property type="gene ID" value="ENSCLMG00005005793.1"/>
</dbReference>
<proteinExistence type="predicted"/>
<evidence type="ECO:0000313" key="5">
    <source>
        <dbReference type="Ensembl" id="ENSCLMP00005010512.1"/>
    </source>
</evidence>
<dbReference type="Proteomes" id="UP000694565">
    <property type="component" value="Unplaced"/>
</dbReference>
<dbReference type="AlphaFoldDB" id="A0A8C2WYZ1"/>
<gene>
    <name evidence="5" type="primary">LOC117745571</name>
</gene>
<protein>
    <recommendedName>
        <fullName evidence="4">Jacalin-type lectin domain-containing protein</fullName>
    </recommendedName>
</protein>